<dbReference type="Proteomes" id="UP000648663">
    <property type="component" value="Unassembled WGS sequence"/>
</dbReference>
<dbReference type="RefSeq" id="WP_166755811.1">
    <property type="nucleotide sequence ID" value="NZ_BAABJU010000023.1"/>
</dbReference>
<keyword evidence="5" id="KW-1185">Reference proteome</keyword>
<comment type="caution">
    <text evidence="3">The sequence shown here is derived from an EMBL/GenBank/DDBJ whole genome shotgun (WGS) entry which is preliminary data.</text>
</comment>
<reference evidence="2" key="4">
    <citation type="submission" date="2024-05" db="EMBL/GenBank/DDBJ databases">
        <authorList>
            <person name="Sun Q."/>
            <person name="Zhou Y."/>
        </authorList>
    </citation>
    <scope>NUCLEOTIDE SEQUENCE</scope>
    <source>
        <strain evidence="2">CGMCC 4.5581</strain>
    </source>
</reference>
<name>A0A846LQ81_9ACTN</name>
<dbReference type="Proteomes" id="UP000552836">
    <property type="component" value="Unassembled WGS sequence"/>
</dbReference>
<sequence>MPVLDRFDTPARLPEPDDAGRAAWSARVADLVAPLAARFEQFFDPTATDVPADAQAPAIVWNAFPATLLQSATSQEQRWRAADASRDRQDEYCEWSVERDGAGTITRVTFTTEVPEYFEHLAAQDPDRLLALYRELVGPHVELDQLIVGGQYRRDNVHNRSTEGRPAHLVQRNNTLGAALVLAAEATVLRHDAAGDPVTTAQALVRCGGLGEPLRNSDPQIAAATNDAAATGAEVSLQDPMGLYLDGLLVAGMRTPDGEDPATFWTIERGDAEHAVRARYAVPPERGYAVGDITLDGRPIRFGAQLADRVGVRLTALVRPAGHRPVRLPCVA</sequence>
<evidence type="ECO:0000256" key="1">
    <source>
        <dbReference type="SAM" id="MobiDB-lite"/>
    </source>
</evidence>
<reference evidence="3 4" key="3">
    <citation type="submission" date="2020-02" db="EMBL/GenBank/DDBJ databases">
        <title>Sequencing the genomes of 1000 actinobacteria strains.</title>
        <authorList>
            <person name="Klenk H.-P."/>
        </authorList>
    </citation>
    <scope>NUCLEOTIDE SEQUENCE [LARGE SCALE GENOMIC DNA]</scope>
    <source>
        <strain evidence="3 4">DSM 45201</strain>
    </source>
</reference>
<reference evidence="2" key="1">
    <citation type="journal article" date="2014" name="Int. J. Syst. Evol. Microbiol.">
        <title>Complete genome of a new Firmicutes species belonging to the dominant human colonic microbiota ('Ruminococcus bicirculans') reveals two chromosomes and a selective capacity to utilize plant glucans.</title>
        <authorList>
            <consortium name="NISC Comparative Sequencing Program"/>
            <person name="Wegmann U."/>
            <person name="Louis P."/>
            <person name="Goesmann A."/>
            <person name="Henrissat B."/>
            <person name="Duncan S.H."/>
            <person name="Flint H.J."/>
        </authorList>
    </citation>
    <scope>NUCLEOTIDE SEQUENCE</scope>
    <source>
        <strain evidence="2">CGMCC 4.5581</strain>
    </source>
</reference>
<proteinExistence type="predicted"/>
<dbReference type="EMBL" id="JAAMPA010000001">
    <property type="protein sequence ID" value="NIH68624.1"/>
    <property type="molecule type" value="Genomic_DNA"/>
</dbReference>
<organism evidence="3 4">
    <name type="scientific">Modestobacter marinus</name>
    <dbReference type="NCBI Taxonomy" id="477641"/>
    <lineage>
        <taxon>Bacteria</taxon>
        <taxon>Bacillati</taxon>
        <taxon>Actinomycetota</taxon>
        <taxon>Actinomycetes</taxon>
        <taxon>Geodermatophilales</taxon>
        <taxon>Geodermatophilaceae</taxon>
        <taxon>Modestobacter</taxon>
    </lineage>
</organism>
<gene>
    <name evidence="3" type="ORF">FB380_003070</name>
    <name evidence="2" type="ORF">GCM10011589_13460</name>
</gene>
<evidence type="ECO:0000313" key="5">
    <source>
        <dbReference type="Proteomes" id="UP000648663"/>
    </source>
</evidence>
<feature type="region of interest" description="Disordered" evidence="1">
    <location>
        <begin position="1"/>
        <end position="20"/>
    </location>
</feature>
<dbReference type="AlphaFoldDB" id="A0A846LQ81"/>
<evidence type="ECO:0000313" key="4">
    <source>
        <dbReference type="Proteomes" id="UP000552836"/>
    </source>
</evidence>
<reference evidence="5" key="2">
    <citation type="journal article" date="2019" name="Int. J. Syst. Evol. Microbiol.">
        <title>The Global Catalogue of Microorganisms (GCM) 10K type strain sequencing project: providing services to taxonomists for standard genome sequencing and annotation.</title>
        <authorList>
            <consortium name="The Broad Institute Genomics Platform"/>
            <consortium name="The Broad Institute Genome Sequencing Center for Infectious Disease"/>
            <person name="Wu L."/>
            <person name="Ma J."/>
        </authorList>
    </citation>
    <scope>NUCLEOTIDE SEQUENCE [LARGE SCALE GENOMIC DNA]</scope>
    <source>
        <strain evidence="5">CGMCC 4.5581</strain>
    </source>
</reference>
<accession>A0A846LQ81</accession>
<protein>
    <submittedName>
        <fullName evidence="3">Uncharacterized protein</fullName>
    </submittedName>
</protein>
<evidence type="ECO:0000313" key="2">
    <source>
        <dbReference type="EMBL" id="GGL58746.1"/>
    </source>
</evidence>
<dbReference type="EMBL" id="BMMI01000002">
    <property type="protein sequence ID" value="GGL58746.1"/>
    <property type="molecule type" value="Genomic_DNA"/>
</dbReference>
<evidence type="ECO:0000313" key="3">
    <source>
        <dbReference type="EMBL" id="NIH68624.1"/>
    </source>
</evidence>